<dbReference type="RefSeq" id="WP_187594939.1">
    <property type="nucleotide sequence ID" value="NZ_CP060723.1"/>
</dbReference>
<dbReference type="Proteomes" id="UP000515806">
    <property type="component" value="Chromosome"/>
</dbReference>
<evidence type="ECO:0000313" key="1">
    <source>
        <dbReference type="EMBL" id="QNN44497.1"/>
    </source>
</evidence>
<sequence>MKNNSHVPQDAAKYLEQIAAKRIGGAINLRGIHFQVLYSAYTILSHLTCSKTMSSIRLEGIEDIDVNGTKLSIDENIYIQLKTSQNKLNASSFWEMGVLQNFLEVFIADPSSRFKLVHNMGIAQGHLAALADHRLDETTFRYWEDRLKSINNYGSYSSSDFLNAITFERKDIEGLYKDISSLLLGTWKINKGTEAIFLRTLFYHIFDWSIDRKVIINEDLSVLFTEITDSFSKAPSNLAIKHEWISLIDYSLNKTANLEGYFDGKACRPAHIANNLPARRKKWEKLVWESLKANDITVIRSSSGQGKSTIAWQVGFNSREEYTIYQLNTCRNMEEVNSLTEFIASRVCLGTIPLIILDGLNIQTKEWGTLAERTAGLPVKFMVTSRYEDWQRYGADVSRLGIQIIDIFLTQSEAHDIFLQLKARGKINPSVISWEPAWESVHRDGLLIEYTVLLTSGQMIEDRLRYQLNTISLDNSAAAKLEILRLVALSDLLQLSIRTESLLDYIKKEIGFDTDREIVLNFLENEYFISFSSQYIVGLHPVRSKYLNELLNRHSGTLPSLIRLYDILQKNQHHEFFANTQLLLTEDEKNDFYTSFAQKLADGNWSEMVTAMDGIIHGEPQRYWLDNMEVFDGALKAGGIEIFIIESTPFSKVNVIEDLADSLSEDMAPAFKAFAERRKKLGGFSIKDTDVYHFAQQLGKSLHKRKKIPDSVKGIEFLVRWFDLLEVDFDFEWSYDNLELLAYLEQNDLEDSKDLFAFLQLRMPDAYKKFVSEHRGTIMSLLKVKTDSIRIYENGNNLHINYILSHEDVGEANNLSVKRITDISQILPGYECYCTDVEILPYPNLEIVKYSRDNAHKTMPPQNIGNAFDVHLNKIWISVISSNYQASSAFEWQAQLLELRKTNLDFVMDTNKYIDLIFEGKGEKAMAHGKKIDLATKDLSNRYATREKYPNFNRSVGQLAKFTTEQRIIDKWFSPMSNVWVQIPNLFLSDDAHKKKLVLINFKEVFLDLKKMQAAFATIEEGSHVYFETSELISKELEAYQRLYHGIVYVLEHPLHLQKPVAVGRKAIAAWWEESQSLIMGSFRRLFTEIEKTGKFKFYLPSSFRETHTLTYVTFGVEGGDLSDPENIRLLLMYISPLSHFPADFFTIVNVVNGTAKGAFRVQKEMLIELDKIMDEKEGDISNYMPLPVAVEEQTIELLPGVSLPLIDQNAIIELIAMSISDLWKLNTYRKSLDISYQAEEKWLAKLEKNIGRSLHTKLAKFSHPRYRDFISWINIGLQDKSIYHEQDYAEKIIEMAKDHVEK</sequence>
<protein>
    <submittedName>
        <fullName evidence="1">Uncharacterized protein</fullName>
    </submittedName>
</protein>
<evidence type="ECO:0000313" key="2">
    <source>
        <dbReference type="Proteomes" id="UP000515806"/>
    </source>
</evidence>
<gene>
    <name evidence="1" type="ORF">H9L23_10660</name>
</gene>
<keyword evidence="2" id="KW-1185">Reference proteome</keyword>
<accession>A0A7G9QMC2</accession>
<proteinExistence type="predicted"/>
<dbReference type="KEGG" id="proe:H9L23_10660"/>
<reference evidence="1 2" key="1">
    <citation type="submission" date="2020-08" db="EMBL/GenBank/DDBJ databases">
        <title>Genome sequence of Pedobacter roseus KACC 11594T.</title>
        <authorList>
            <person name="Hyun D.-W."/>
            <person name="Bae J.-W."/>
        </authorList>
    </citation>
    <scope>NUCLEOTIDE SEQUENCE [LARGE SCALE GENOMIC DNA]</scope>
    <source>
        <strain evidence="1 2">KACC 11594</strain>
    </source>
</reference>
<name>A0A7G9QMC2_9SPHI</name>
<dbReference type="EMBL" id="CP060723">
    <property type="protein sequence ID" value="QNN44497.1"/>
    <property type="molecule type" value="Genomic_DNA"/>
</dbReference>
<organism evidence="1 2">
    <name type="scientific">Pedobacter roseus</name>
    <dbReference type="NCBI Taxonomy" id="336820"/>
    <lineage>
        <taxon>Bacteria</taxon>
        <taxon>Pseudomonadati</taxon>
        <taxon>Bacteroidota</taxon>
        <taxon>Sphingobacteriia</taxon>
        <taxon>Sphingobacteriales</taxon>
        <taxon>Sphingobacteriaceae</taxon>
        <taxon>Pedobacter</taxon>
    </lineage>
</organism>